<accession>A0AAP0KQT9</accession>
<dbReference type="EMBL" id="JBBNAG010000002">
    <property type="protein sequence ID" value="KAK9156961.1"/>
    <property type="molecule type" value="Genomic_DNA"/>
</dbReference>
<sequence length="175" mass="19321">MEAAAAAAAAAEERGRKVVVAIDESDASLYALRWALDTLFFPWPAGAPDHHERPTSTFSQLTHLTLLHVQQPFHTYFFPSGPGPAAALYTPTSIIDSVKKAQEENTNALFARALRVCEDRMVKAVTMVMEGDPKDMICHAVDQINPDLVVVGSRGLGKVKRYIINRAEWKILIHI</sequence>
<gene>
    <name evidence="2" type="ORF">Scep_003535</name>
</gene>
<dbReference type="PRINTS" id="PR01438">
    <property type="entry name" value="UNVRSLSTRESS"/>
</dbReference>
<reference evidence="2 3" key="1">
    <citation type="submission" date="2024-01" db="EMBL/GenBank/DDBJ databases">
        <title>Genome assemblies of Stephania.</title>
        <authorList>
            <person name="Yang L."/>
        </authorList>
    </citation>
    <scope>NUCLEOTIDE SEQUENCE [LARGE SCALE GENOMIC DNA]</scope>
    <source>
        <strain evidence="2">JXDWG</strain>
        <tissue evidence="2">Leaf</tissue>
    </source>
</reference>
<dbReference type="PANTHER" id="PTHR31964:SF124">
    <property type="entry name" value="ADENINE NUCLEOTIDE ALPHA HYDROLASES-LIKE SUPERFAMILY PROTEIN"/>
    <property type="match status" value="1"/>
</dbReference>
<evidence type="ECO:0000259" key="1">
    <source>
        <dbReference type="Pfam" id="PF00582"/>
    </source>
</evidence>
<dbReference type="SUPFAM" id="SSF52402">
    <property type="entry name" value="Adenine nucleotide alpha hydrolases-like"/>
    <property type="match status" value="1"/>
</dbReference>
<name>A0AAP0KQT9_9MAGN</name>
<comment type="caution">
    <text evidence="2">The sequence shown here is derived from an EMBL/GenBank/DDBJ whole genome shotgun (WGS) entry which is preliminary data.</text>
</comment>
<dbReference type="AlphaFoldDB" id="A0AAP0KQT9"/>
<keyword evidence="3" id="KW-1185">Reference proteome</keyword>
<dbReference type="Pfam" id="PF00582">
    <property type="entry name" value="Usp"/>
    <property type="match status" value="1"/>
</dbReference>
<evidence type="ECO:0000313" key="2">
    <source>
        <dbReference type="EMBL" id="KAK9156961.1"/>
    </source>
</evidence>
<feature type="domain" description="UspA" evidence="1">
    <location>
        <begin position="16"/>
        <end position="168"/>
    </location>
</feature>
<dbReference type="Gene3D" id="3.40.50.620">
    <property type="entry name" value="HUPs"/>
    <property type="match status" value="1"/>
</dbReference>
<evidence type="ECO:0000313" key="3">
    <source>
        <dbReference type="Proteomes" id="UP001419268"/>
    </source>
</evidence>
<dbReference type="InterPro" id="IPR006015">
    <property type="entry name" value="Universal_stress_UspA"/>
</dbReference>
<proteinExistence type="predicted"/>
<dbReference type="PANTHER" id="PTHR31964">
    <property type="entry name" value="ADENINE NUCLEOTIDE ALPHA HYDROLASES-LIKE SUPERFAMILY PROTEIN"/>
    <property type="match status" value="1"/>
</dbReference>
<organism evidence="2 3">
    <name type="scientific">Stephania cephalantha</name>
    <dbReference type="NCBI Taxonomy" id="152367"/>
    <lineage>
        <taxon>Eukaryota</taxon>
        <taxon>Viridiplantae</taxon>
        <taxon>Streptophyta</taxon>
        <taxon>Embryophyta</taxon>
        <taxon>Tracheophyta</taxon>
        <taxon>Spermatophyta</taxon>
        <taxon>Magnoliopsida</taxon>
        <taxon>Ranunculales</taxon>
        <taxon>Menispermaceae</taxon>
        <taxon>Menispermoideae</taxon>
        <taxon>Cissampelideae</taxon>
        <taxon>Stephania</taxon>
    </lineage>
</organism>
<dbReference type="CDD" id="cd23659">
    <property type="entry name" value="USP_At3g01520-like"/>
    <property type="match status" value="1"/>
</dbReference>
<dbReference type="InterPro" id="IPR014729">
    <property type="entry name" value="Rossmann-like_a/b/a_fold"/>
</dbReference>
<dbReference type="InterPro" id="IPR006016">
    <property type="entry name" value="UspA"/>
</dbReference>
<dbReference type="Proteomes" id="UP001419268">
    <property type="component" value="Unassembled WGS sequence"/>
</dbReference>
<protein>
    <recommendedName>
        <fullName evidence="1">UspA domain-containing protein</fullName>
    </recommendedName>
</protein>